<protein>
    <submittedName>
        <fullName evidence="1">Uncharacterized protein</fullName>
    </submittedName>
</protein>
<evidence type="ECO:0000313" key="1">
    <source>
        <dbReference type="EMBL" id="OHA42295.1"/>
    </source>
</evidence>
<gene>
    <name evidence="1" type="ORF">A3G52_03815</name>
</gene>
<sequence>MSSAWANASIAQFEKEKMEIAQAESTFAQKARNEIVEIETKLDRLLDLQLDGNLSQAEYTAKKHKLILAKKDLEEKISAFGRKSNNRFELTEKFLKYNMELANEETNEENTHLFKKVGSNFQIKDRTVLFEPRGAWRILADSGFFGGNTFVSALRADPISASDSDFQFWRRGCDEVRTYGQKERKLVRQIYHFFREKCLSSTGEIVWPDF</sequence>
<dbReference type="Proteomes" id="UP000177269">
    <property type="component" value="Unassembled WGS sequence"/>
</dbReference>
<evidence type="ECO:0000313" key="2">
    <source>
        <dbReference type="Proteomes" id="UP000177269"/>
    </source>
</evidence>
<proteinExistence type="predicted"/>
<reference evidence="1 2" key="1">
    <citation type="journal article" date="2016" name="Nat. Commun.">
        <title>Thousands of microbial genomes shed light on interconnected biogeochemical processes in an aquifer system.</title>
        <authorList>
            <person name="Anantharaman K."/>
            <person name="Brown C.T."/>
            <person name="Hug L.A."/>
            <person name="Sharon I."/>
            <person name="Castelle C.J."/>
            <person name="Probst A.J."/>
            <person name="Thomas B.C."/>
            <person name="Singh A."/>
            <person name="Wilkins M.J."/>
            <person name="Karaoz U."/>
            <person name="Brodie E.L."/>
            <person name="Williams K.H."/>
            <person name="Hubbard S.S."/>
            <person name="Banfield J.F."/>
        </authorList>
    </citation>
    <scope>NUCLEOTIDE SEQUENCE [LARGE SCALE GENOMIC DNA]</scope>
</reference>
<name>A0A1G2P1S5_9BACT</name>
<organism evidence="1 2">
    <name type="scientific">Candidatus Taylorbacteria bacterium RIFCSPLOWO2_12_FULL_43_20</name>
    <dbReference type="NCBI Taxonomy" id="1802332"/>
    <lineage>
        <taxon>Bacteria</taxon>
        <taxon>Candidatus Tayloriibacteriota</taxon>
    </lineage>
</organism>
<accession>A0A1G2P1S5</accession>
<dbReference type="AlphaFoldDB" id="A0A1G2P1S5"/>
<comment type="caution">
    <text evidence="1">The sequence shown here is derived from an EMBL/GenBank/DDBJ whole genome shotgun (WGS) entry which is preliminary data.</text>
</comment>
<dbReference type="EMBL" id="MHSK01000015">
    <property type="protein sequence ID" value="OHA42295.1"/>
    <property type="molecule type" value="Genomic_DNA"/>
</dbReference>